<evidence type="ECO:0000313" key="1">
    <source>
        <dbReference type="EMBL" id="GEB60154.1"/>
    </source>
</evidence>
<gene>
    <name evidence="1" type="ORF">SGA01_57590</name>
</gene>
<evidence type="ECO:0000313" key="2">
    <source>
        <dbReference type="Proteomes" id="UP000315226"/>
    </source>
</evidence>
<dbReference type="Proteomes" id="UP000315226">
    <property type="component" value="Unassembled WGS sequence"/>
</dbReference>
<dbReference type="RefSeq" id="WP_141299756.1">
    <property type="nucleotide sequence ID" value="NZ_BJMN01000039.1"/>
</dbReference>
<reference evidence="1 2" key="1">
    <citation type="submission" date="2019-06" db="EMBL/GenBank/DDBJ databases">
        <title>Whole genome shotgun sequence of Streptomyces gardneri NBRC 12865.</title>
        <authorList>
            <person name="Hosoyama A."/>
            <person name="Uohara A."/>
            <person name="Ohji S."/>
            <person name="Ichikawa N."/>
        </authorList>
    </citation>
    <scope>NUCLEOTIDE SEQUENCE [LARGE SCALE GENOMIC DNA]</scope>
    <source>
        <strain evidence="1 2">NBRC 12865</strain>
    </source>
</reference>
<accession>A0A4Y3RS59</accession>
<sequence length="64" mass="7140">MANGEKKYTVTAFSNGHQYKPSRGCVYIMTDMTEAQVETLKTREAAENPDRWTPGATRVHTCCG</sequence>
<protein>
    <submittedName>
        <fullName evidence="1">Uncharacterized protein</fullName>
    </submittedName>
</protein>
<proteinExistence type="predicted"/>
<comment type="caution">
    <text evidence="1">The sequence shown here is derived from an EMBL/GenBank/DDBJ whole genome shotgun (WGS) entry which is preliminary data.</text>
</comment>
<keyword evidence="2" id="KW-1185">Reference proteome</keyword>
<name>A0A4Y3RS59_9ACTN</name>
<dbReference type="AlphaFoldDB" id="A0A4Y3RS59"/>
<dbReference type="EMBL" id="BJMN01000039">
    <property type="protein sequence ID" value="GEB60154.1"/>
    <property type="molecule type" value="Genomic_DNA"/>
</dbReference>
<organism evidence="1 2">
    <name type="scientific">Streptomyces gardneri</name>
    <dbReference type="NCBI Taxonomy" id="66892"/>
    <lineage>
        <taxon>Bacteria</taxon>
        <taxon>Bacillati</taxon>
        <taxon>Actinomycetota</taxon>
        <taxon>Actinomycetes</taxon>
        <taxon>Kitasatosporales</taxon>
        <taxon>Streptomycetaceae</taxon>
        <taxon>Streptomyces</taxon>
    </lineage>
</organism>